<reference evidence="2" key="1">
    <citation type="submission" date="2021-01" db="EMBL/GenBank/DDBJ databases">
        <title>Whole genome shotgun sequence of Actinoplanes siamensis NBRC 109076.</title>
        <authorList>
            <person name="Komaki H."/>
            <person name="Tamura T."/>
        </authorList>
    </citation>
    <scope>NUCLEOTIDE SEQUENCE</scope>
    <source>
        <strain evidence="2">NBRC 109076</strain>
    </source>
</reference>
<comment type="caution">
    <text evidence="2">The sequence shown here is derived from an EMBL/GenBank/DDBJ whole genome shotgun (WGS) entry which is preliminary data.</text>
</comment>
<accession>A0A919KAE7</accession>
<evidence type="ECO:0000313" key="2">
    <source>
        <dbReference type="EMBL" id="GIF02810.1"/>
    </source>
</evidence>
<evidence type="ECO:0000256" key="1">
    <source>
        <dbReference type="SAM" id="MobiDB-lite"/>
    </source>
</evidence>
<evidence type="ECO:0000313" key="3">
    <source>
        <dbReference type="Proteomes" id="UP000629619"/>
    </source>
</evidence>
<organism evidence="2 3">
    <name type="scientific">Actinoplanes siamensis</name>
    <dbReference type="NCBI Taxonomy" id="1223317"/>
    <lineage>
        <taxon>Bacteria</taxon>
        <taxon>Bacillati</taxon>
        <taxon>Actinomycetota</taxon>
        <taxon>Actinomycetes</taxon>
        <taxon>Micromonosporales</taxon>
        <taxon>Micromonosporaceae</taxon>
        <taxon>Actinoplanes</taxon>
    </lineage>
</organism>
<feature type="region of interest" description="Disordered" evidence="1">
    <location>
        <begin position="1"/>
        <end position="42"/>
    </location>
</feature>
<dbReference type="AlphaFoldDB" id="A0A919KAE7"/>
<sequence length="65" mass="6653">MATALPTGTASAATTISHTTPRRRGGTPGRSGRRTDEDTPMRHLIGAAAARFSQSRAPAPAPGAR</sequence>
<dbReference type="EMBL" id="BOMW01000005">
    <property type="protein sequence ID" value="GIF02810.1"/>
    <property type="molecule type" value="Genomic_DNA"/>
</dbReference>
<gene>
    <name evidence="2" type="ORF">Asi03nite_03480</name>
</gene>
<keyword evidence="3" id="KW-1185">Reference proteome</keyword>
<feature type="compositionally biased region" description="Low complexity" evidence="1">
    <location>
        <begin position="7"/>
        <end position="19"/>
    </location>
</feature>
<dbReference type="Proteomes" id="UP000629619">
    <property type="component" value="Unassembled WGS sequence"/>
</dbReference>
<name>A0A919KAE7_9ACTN</name>
<proteinExistence type="predicted"/>
<protein>
    <submittedName>
        <fullName evidence="2">Uncharacterized protein</fullName>
    </submittedName>
</protein>